<sequence length="136" mass="15813">MNNDLTWLHDTTLDCHLPVLVWHPQHAEKETYAELARRRPSMKPQIARACMHADYQVLFDELNPTPDVWLWLEAERCENTCYLGRIEHAASELGIDLDALCVTPTPHPDVTEKECWPMRILQQEMRPQDGSQSHTL</sequence>
<organism evidence="1 2">
    <name type="scientific">Penicillium canariense</name>
    <dbReference type="NCBI Taxonomy" id="189055"/>
    <lineage>
        <taxon>Eukaryota</taxon>
        <taxon>Fungi</taxon>
        <taxon>Dikarya</taxon>
        <taxon>Ascomycota</taxon>
        <taxon>Pezizomycotina</taxon>
        <taxon>Eurotiomycetes</taxon>
        <taxon>Eurotiomycetidae</taxon>
        <taxon>Eurotiales</taxon>
        <taxon>Aspergillaceae</taxon>
        <taxon>Penicillium</taxon>
    </lineage>
</organism>
<gene>
    <name evidence="1" type="ORF">N7482_003959</name>
</gene>
<comment type="caution">
    <text evidence="1">The sequence shown here is derived from an EMBL/GenBank/DDBJ whole genome shotgun (WGS) entry which is preliminary data.</text>
</comment>
<protein>
    <submittedName>
        <fullName evidence="1">Uncharacterized protein</fullName>
    </submittedName>
</protein>
<dbReference type="Proteomes" id="UP001149163">
    <property type="component" value="Unassembled WGS sequence"/>
</dbReference>
<reference evidence="1" key="2">
    <citation type="journal article" date="2023" name="IMA Fungus">
        <title>Comparative genomic study of the Penicillium genus elucidates a diverse pangenome and 15 lateral gene transfer events.</title>
        <authorList>
            <person name="Petersen C."/>
            <person name="Sorensen T."/>
            <person name="Nielsen M.R."/>
            <person name="Sondergaard T.E."/>
            <person name="Sorensen J.L."/>
            <person name="Fitzpatrick D.A."/>
            <person name="Frisvad J.C."/>
            <person name="Nielsen K.L."/>
        </authorList>
    </citation>
    <scope>NUCLEOTIDE SEQUENCE</scope>
    <source>
        <strain evidence="1">IBT 26290</strain>
    </source>
</reference>
<evidence type="ECO:0000313" key="1">
    <source>
        <dbReference type="EMBL" id="KAJ5168365.1"/>
    </source>
</evidence>
<dbReference type="GeneID" id="81425260"/>
<dbReference type="OrthoDB" id="4362164at2759"/>
<accession>A0A9W9I878</accession>
<dbReference type="EMBL" id="JAPQKN010000002">
    <property type="protein sequence ID" value="KAJ5168365.1"/>
    <property type="molecule type" value="Genomic_DNA"/>
</dbReference>
<dbReference type="AlphaFoldDB" id="A0A9W9I878"/>
<proteinExistence type="predicted"/>
<evidence type="ECO:0000313" key="2">
    <source>
        <dbReference type="Proteomes" id="UP001149163"/>
    </source>
</evidence>
<reference evidence="1" key="1">
    <citation type="submission" date="2022-11" db="EMBL/GenBank/DDBJ databases">
        <authorList>
            <person name="Petersen C."/>
        </authorList>
    </citation>
    <scope>NUCLEOTIDE SEQUENCE</scope>
    <source>
        <strain evidence="1">IBT 26290</strain>
    </source>
</reference>
<name>A0A9W9I878_9EURO</name>
<dbReference type="RefSeq" id="XP_056544826.1">
    <property type="nucleotide sequence ID" value="XM_056686084.1"/>
</dbReference>
<keyword evidence="2" id="KW-1185">Reference proteome</keyword>